<evidence type="ECO:0000256" key="2">
    <source>
        <dbReference type="ARBA" id="ARBA00022552"/>
    </source>
</evidence>
<feature type="binding site" evidence="9">
    <location>
        <position position="84"/>
    </location>
    <ligand>
        <name>[4Fe-4S] cluster</name>
        <dbReference type="ChEBI" id="CHEBI:49883"/>
    </ligand>
</feature>
<dbReference type="SUPFAM" id="SSF50249">
    <property type="entry name" value="Nucleic acid-binding proteins"/>
    <property type="match status" value="1"/>
</dbReference>
<evidence type="ECO:0000256" key="8">
    <source>
        <dbReference type="ARBA" id="ARBA00023014"/>
    </source>
</evidence>
<comment type="function">
    <text evidence="9">Catalyzes the formation of 5-methyl-uridine at position 1939 (m5U1939) in 23S rRNA.</text>
</comment>
<evidence type="ECO:0000313" key="13">
    <source>
        <dbReference type="EMBL" id="MCZ2721679.1"/>
    </source>
</evidence>
<evidence type="ECO:0000256" key="1">
    <source>
        <dbReference type="ARBA" id="ARBA00022485"/>
    </source>
</evidence>
<proteinExistence type="inferred from homology"/>
<evidence type="ECO:0000256" key="7">
    <source>
        <dbReference type="ARBA" id="ARBA00023004"/>
    </source>
</evidence>
<dbReference type="PANTHER" id="PTHR11061:SF49">
    <property type="entry name" value="23S RRNA (URACIL(1939)-C(5))-METHYLTRANSFERASE RLMD"/>
    <property type="match status" value="1"/>
</dbReference>
<sequence>MKRKPNRRQVSKVASPSPISDYNIDGLTHEAKGVARVNGKVVFIDGALPGEQVSAQITKPGRRFDEAKLVAILTPSNDRVSPKCAHYEKCGGCRFQHLSYPMQIESKKAWLNNQLRNISSQEALSVLQGREFGYRRRARLSLRVKGQSIELGFKEKSSSSIVDIKQCPVLTASLESLIKPINRFVKTCPEVSKLGHIELLEDDNGVSVLVRLTAGLTATIKDQWHAFAVAHGFSLYWQEANESKVALSALEMRRYDVADTRIDFHPQDFIQINAEMNQKMVSQAVAWLNLSAKDLVLDLFCGAGNFTFAFAQQAKSVIGIELLPSMVENAKRNQHLNGLENVNFIAADLTKRESASDIPKGITKVFLDPPRAGAFEFLPNIINLSPDKILYVSCNASTLARDAEFLVANGYQVDKVSLMEMFPQTAHVETMMLLQKSSKQKR</sequence>
<dbReference type="InterPro" id="IPR029063">
    <property type="entry name" value="SAM-dependent_MTases_sf"/>
</dbReference>
<dbReference type="CDD" id="cd02440">
    <property type="entry name" value="AdoMet_MTases"/>
    <property type="match status" value="1"/>
</dbReference>
<evidence type="ECO:0000256" key="10">
    <source>
        <dbReference type="PROSITE-ProRule" id="PRU01024"/>
    </source>
</evidence>
<feature type="binding site" evidence="9">
    <location>
        <position position="90"/>
    </location>
    <ligand>
        <name>[4Fe-4S] cluster</name>
        <dbReference type="ChEBI" id="CHEBI:49883"/>
    </ligand>
</feature>
<dbReference type="InterPro" id="IPR010280">
    <property type="entry name" value="U5_MeTrfase_fam"/>
</dbReference>
<evidence type="ECO:0000256" key="11">
    <source>
        <dbReference type="PROSITE-ProRule" id="PRU10015"/>
    </source>
</evidence>
<feature type="binding site" evidence="9 10">
    <location>
        <position position="271"/>
    </location>
    <ligand>
        <name>S-adenosyl-L-methionine</name>
        <dbReference type="ChEBI" id="CHEBI:59789"/>
    </ligand>
</feature>
<evidence type="ECO:0000256" key="6">
    <source>
        <dbReference type="ARBA" id="ARBA00022723"/>
    </source>
</evidence>
<dbReference type="PANTHER" id="PTHR11061">
    <property type="entry name" value="RNA M5U METHYLTRANSFERASE"/>
    <property type="match status" value="1"/>
</dbReference>
<keyword evidence="6 9" id="KW-0479">Metal-binding</keyword>
<keyword evidence="4 9" id="KW-0808">Transferase</keyword>
<dbReference type="InterPro" id="IPR030390">
    <property type="entry name" value="MeTrfase_TrmA_AS"/>
</dbReference>
<feature type="binding site" evidence="9 10">
    <location>
        <position position="300"/>
    </location>
    <ligand>
        <name>S-adenosyl-L-methionine</name>
        <dbReference type="ChEBI" id="CHEBI:59789"/>
    </ligand>
</feature>
<comment type="caution">
    <text evidence="13">The sequence shown here is derived from an EMBL/GenBank/DDBJ whole genome shotgun (WGS) entry which is preliminary data.</text>
</comment>
<accession>A0ABT4JVT3</accession>
<dbReference type="SUPFAM" id="SSF53335">
    <property type="entry name" value="S-adenosyl-L-methionine-dependent methyltransferases"/>
    <property type="match status" value="1"/>
</dbReference>
<protein>
    <recommendedName>
        <fullName evidence="9">23S rRNA (uracil(1939)-C(5))-methyltransferase RlmD</fullName>
        <ecNumber evidence="9">2.1.1.190</ecNumber>
    </recommendedName>
    <alternativeName>
        <fullName evidence="9">23S rRNA(m5U1939)-methyltransferase</fullName>
    </alternativeName>
</protein>
<feature type="binding site" evidence="9 10">
    <location>
        <position position="368"/>
    </location>
    <ligand>
        <name>S-adenosyl-L-methionine</name>
        <dbReference type="ChEBI" id="CHEBI:59789"/>
    </ligand>
</feature>
<feature type="binding site" evidence="9">
    <location>
        <position position="348"/>
    </location>
    <ligand>
        <name>S-adenosyl-L-methionine</name>
        <dbReference type="ChEBI" id="CHEBI:59789"/>
    </ligand>
</feature>
<comment type="similarity">
    <text evidence="9">Belongs to the class I-like SAM-binding methyltransferase superfamily. RNA M5U methyltransferase family. RlmD subfamily.</text>
</comment>
<dbReference type="NCBIfam" id="NF009639">
    <property type="entry name" value="PRK13168.1"/>
    <property type="match status" value="1"/>
</dbReference>
<dbReference type="InterPro" id="IPR001566">
    <property type="entry name" value="23S_rRNA_MeTrfase_RlmD"/>
</dbReference>
<keyword evidence="5 9" id="KW-0949">S-adenosyl-L-methionine</keyword>
<dbReference type="EC" id="2.1.1.190" evidence="9"/>
<dbReference type="GO" id="GO:0008168">
    <property type="term" value="F:methyltransferase activity"/>
    <property type="evidence" value="ECO:0007669"/>
    <property type="project" value="UniProtKB-KW"/>
</dbReference>
<keyword evidence="7 9" id="KW-0408">Iron</keyword>
<feature type="binding site" evidence="9">
    <location>
        <position position="93"/>
    </location>
    <ligand>
        <name>[4Fe-4S] cluster</name>
        <dbReference type="ChEBI" id="CHEBI:49883"/>
    </ligand>
</feature>
<evidence type="ECO:0000256" key="3">
    <source>
        <dbReference type="ARBA" id="ARBA00022603"/>
    </source>
</evidence>
<dbReference type="Pfam" id="PF01938">
    <property type="entry name" value="TRAM"/>
    <property type="match status" value="1"/>
</dbReference>
<feature type="binding site" evidence="9">
    <location>
        <position position="167"/>
    </location>
    <ligand>
        <name>[4Fe-4S] cluster</name>
        <dbReference type="ChEBI" id="CHEBI:49883"/>
    </ligand>
</feature>
<feature type="binding site" evidence="9 10">
    <location>
        <position position="321"/>
    </location>
    <ligand>
        <name>S-adenosyl-L-methionine</name>
        <dbReference type="ChEBI" id="CHEBI:59789"/>
    </ligand>
</feature>
<dbReference type="Pfam" id="PF05958">
    <property type="entry name" value="tRNA_U5-meth_tr"/>
    <property type="match status" value="1"/>
</dbReference>
<keyword evidence="8 9" id="KW-0411">Iron-sulfur</keyword>
<evidence type="ECO:0000256" key="9">
    <source>
        <dbReference type="HAMAP-Rule" id="MF_01010"/>
    </source>
</evidence>
<feature type="binding site" evidence="9">
    <location>
        <position position="305"/>
    </location>
    <ligand>
        <name>S-adenosyl-L-methionine</name>
        <dbReference type="ChEBI" id="CHEBI:59789"/>
    </ligand>
</feature>
<dbReference type="Gene3D" id="2.40.50.140">
    <property type="entry name" value="Nucleic acid-binding proteins"/>
    <property type="match status" value="1"/>
</dbReference>
<keyword evidence="14" id="KW-1185">Reference proteome</keyword>
<feature type="domain" description="TRAM" evidence="12">
    <location>
        <begin position="7"/>
        <end position="71"/>
    </location>
</feature>
<evidence type="ECO:0000256" key="4">
    <source>
        <dbReference type="ARBA" id="ARBA00022679"/>
    </source>
</evidence>
<dbReference type="Proteomes" id="UP001149719">
    <property type="component" value="Unassembled WGS sequence"/>
</dbReference>
<feature type="active site" description="Nucleophile" evidence="9 10">
    <location>
        <position position="394"/>
    </location>
</feature>
<dbReference type="PROSITE" id="PS51687">
    <property type="entry name" value="SAM_MT_RNA_M5U"/>
    <property type="match status" value="1"/>
</dbReference>
<keyword evidence="3 9" id="KW-0489">Methyltransferase</keyword>
<dbReference type="Gene3D" id="2.40.50.1070">
    <property type="match status" value="1"/>
</dbReference>
<evidence type="ECO:0000313" key="14">
    <source>
        <dbReference type="Proteomes" id="UP001149719"/>
    </source>
</evidence>
<dbReference type="InterPro" id="IPR012340">
    <property type="entry name" value="NA-bd_OB-fold"/>
</dbReference>
<dbReference type="InterPro" id="IPR002792">
    <property type="entry name" value="TRAM_dom"/>
</dbReference>
<keyword evidence="2 9" id="KW-0698">rRNA processing</keyword>
<dbReference type="Gene3D" id="3.40.50.150">
    <property type="entry name" value="Vaccinia Virus protein VP39"/>
    <property type="match status" value="1"/>
</dbReference>
<feature type="active site" evidence="11">
    <location>
        <position position="394"/>
    </location>
</feature>
<dbReference type="PROSITE" id="PS01230">
    <property type="entry name" value="TRMA_1"/>
    <property type="match status" value="1"/>
</dbReference>
<evidence type="ECO:0000256" key="5">
    <source>
        <dbReference type="ARBA" id="ARBA00022691"/>
    </source>
</evidence>
<dbReference type="RefSeq" id="WP_269124641.1">
    <property type="nucleotide sequence ID" value="NZ_JAPUBN010000013.1"/>
</dbReference>
<dbReference type="HAMAP" id="MF_01010">
    <property type="entry name" value="23SrRNA_methyltr_RlmD"/>
    <property type="match status" value="1"/>
</dbReference>
<dbReference type="NCBIfam" id="TIGR00479">
    <property type="entry name" value="rumA"/>
    <property type="match status" value="1"/>
</dbReference>
<keyword evidence="1 9" id="KW-0004">4Fe-4S</keyword>
<dbReference type="PROSITE" id="PS50926">
    <property type="entry name" value="TRAM"/>
    <property type="match status" value="1"/>
</dbReference>
<organism evidence="13 14">
    <name type="scientific">Marinomonas phaeophyticola</name>
    <dbReference type="NCBI Taxonomy" id="3004091"/>
    <lineage>
        <taxon>Bacteria</taxon>
        <taxon>Pseudomonadati</taxon>
        <taxon>Pseudomonadota</taxon>
        <taxon>Gammaproteobacteria</taxon>
        <taxon>Oceanospirillales</taxon>
        <taxon>Oceanospirillaceae</taxon>
        <taxon>Marinomonas</taxon>
    </lineage>
</organism>
<evidence type="ECO:0000259" key="12">
    <source>
        <dbReference type="PROSITE" id="PS50926"/>
    </source>
</evidence>
<gene>
    <name evidence="9 13" type="primary">rlmD</name>
    <name evidence="13" type="ORF">O1D97_08430</name>
</gene>
<comment type="catalytic activity">
    <reaction evidence="9">
        <text>uridine(1939) in 23S rRNA + S-adenosyl-L-methionine = 5-methyluridine(1939) in 23S rRNA + S-adenosyl-L-homocysteine + H(+)</text>
        <dbReference type="Rhea" id="RHEA:42908"/>
        <dbReference type="Rhea" id="RHEA-COMP:10278"/>
        <dbReference type="Rhea" id="RHEA-COMP:10279"/>
        <dbReference type="ChEBI" id="CHEBI:15378"/>
        <dbReference type="ChEBI" id="CHEBI:57856"/>
        <dbReference type="ChEBI" id="CHEBI:59789"/>
        <dbReference type="ChEBI" id="CHEBI:65315"/>
        <dbReference type="ChEBI" id="CHEBI:74447"/>
        <dbReference type="EC" id="2.1.1.190"/>
    </reaction>
</comment>
<dbReference type="GO" id="GO:0032259">
    <property type="term" value="P:methylation"/>
    <property type="evidence" value="ECO:0007669"/>
    <property type="project" value="UniProtKB-KW"/>
</dbReference>
<dbReference type="EMBL" id="JAPUBN010000013">
    <property type="protein sequence ID" value="MCZ2721679.1"/>
    <property type="molecule type" value="Genomic_DNA"/>
</dbReference>
<name>A0ABT4JVT3_9GAMM</name>
<reference evidence="13" key="1">
    <citation type="submission" date="2022-12" db="EMBL/GenBank/DDBJ databases">
        <title>Marinomonas 15G1-11 sp. nov, isolated from marine algae.</title>
        <authorList>
            <person name="Butt M."/>
            <person name="Choi D.G."/>
            <person name="Kim J.M."/>
            <person name="Lee J.K."/>
            <person name="Baek J.H."/>
            <person name="Jeon C.O."/>
        </authorList>
    </citation>
    <scope>NUCLEOTIDE SEQUENCE</scope>
    <source>
        <strain evidence="13">15G1-11</strain>
    </source>
</reference>